<reference evidence="5 6" key="1">
    <citation type="submission" date="2019-07" db="EMBL/GenBank/DDBJ databases">
        <title>Finished genome of Venturia effusa.</title>
        <authorList>
            <person name="Young C.A."/>
            <person name="Cox M.P."/>
            <person name="Ganley A.R.D."/>
            <person name="David W.J."/>
        </authorList>
    </citation>
    <scope>NUCLEOTIDE SEQUENCE [LARGE SCALE GENOMIC DNA]</scope>
    <source>
        <strain evidence="6">albino</strain>
    </source>
</reference>
<dbReference type="InterPro" id="IPR056336">
    <property type="entry name" value="YVC1_C"/>
</dbReference>
<keyword evidence="2" id="KW-0812">Transmembrane</keyword>
<keyword evidence="2" id="KW-1133">Transmembrane helix</keyword>
<evidence type="ECO:0000259" key="3">
    <source>
        <dbReference type="Pfam" id="PF23190"/>
    </source>
</evidence>
<dbReference type="EMBL" id="CP042190">
    <property type="protein sequence ID" value="QDS71400.1"/>
    <property type="molecule type" value="Genomic_DNA"/>
</dbReference>
<dbReference type="InterPro" id="IPR056337">
    <property type="entry name" value="LHD_YVC1"/>
</dbReference>
<keyword evidence="2" id="KW-0472">Membrane</keyword>
<dbReference type="Proteomes" id="UP000316270">
    <property type="component" value="Chromosome 6"/>
</dbReference>
<feature type="transmembrane region" description="Helical" evidence="2">
    <location>
        <begin position="257"/>
        <end position="275"/>
    </location>
</feature>
<feature type="region of interest" description="Disordered" evidence="1">
    <location>
        <begin position="620"/>
        <end position="660"/>
    </location>
</feature>
<keyword evidence="6" id="KW-1185">Reference proteome</keyword>
<evidence type="ECO:0008006" key="7">
    <source>
        <dbReference type="Google" id="ProtNLM"/>
    </source>
</evidence>
<evidence type="ECO:0000256" key="2">
    <source>
        <dbReference type="SAM" id="Phobius"/>
    </source>
</evidence>
<dbReference type="OrthoDB" id="2373987at2759"/>
<dbReference type="STRING" id="50376.A0A517L6Z1"/>
<dbReference type="Pfam" id="PF23317">
    <property type="entry name" value="YVC1_C"/>
    <property type="match status" value="1"/>
</dbReference>
<evidence type="ECO:0000313" key="5">
    <source>
        <dbReference type="EMBL" id="QDS71400.1"/>
    </source>
</evidence>
<dbReference type="PANTHER" id="PTHR35859">
    <property type="entry name" value="NONSELECTIVE CATION CHANNEL PROTEIN"/>
    <property type="match status" value="1"/>
</dbReference>
<proteinExistence type="predicted"/>
<evidence type="ECO:0000259" key="4">
    <source>
        <dbReference type="Pfam" id="PF23317"/>
    </source>
</evidence>
<dbReference type="Pfam" id="PF23190">
    <property type="entry name" value="LHD_TRPY1"/>
    <property type="match status" value="1"/>
</dbReference>
<dbReference type="PANTHER" id="PTHR35859:SF1">
    <property type="entry name" value="NONSELECTIVE CATION CHANNEL PROTEIN"/>
    <property type="match status" value="1"/>
</dbReference>
<evidence type="ECO:0000313" key="6">
    <source>
        <dbReference type="Proteomes" id="UP000316270"/>
    </source>
</evidence>
<gene>
    <name evidence="5" type="ORF">FKW77_003092</name>
</gene>
<feature type="transmembrane region" description="Helical" evidence="2">
    <location>
        <begin position="514"/>
        <end position="534"/>
    </location>
</feature>
<evidence type="ECO:0000256" key="1">
    <source>
        <dbReference type="SAM" id="MobiDB-lite"/>
    </source>
</evidence>
<feature type="transmembrane region" description="Helical" evidence="2">
    <location>
        <begin position="287"/>
        <end position="304"/>
    </location>
</feature>
<feature type="domain" description="YVC1 N-terminal linker helical" evidence="3">
    <location>
        <begin position="36"/>
        <end position="230"/>
    </location>
</feature>
<feature type="domain" description="Calcium channel YVC1-like C-terminal transmembrane" evidence="4">
    <location>
        <begin position="263"/>
        <end position="561"/>
    </location>
</feature>
<organism evidence="5 6">
    <name type="scientific">Venturia effusa</name>
    <dbReference type="NCBI Taxonomy" id="50376"/>
    <lineage>
        <taxon>Eukaryota</taxon>
        <taxon>Fungi</taxon>
        <taxon>Dikarya</taxon>
        <taxon>Ascomycota</taxon>
        <taxon>Pezizomycotina</taxon>
        <taxon>Dothideomycetes</taxon>
        <taxon>Pleosporomycetidae</taxon>
        <taxon>Venturiales</taxon>
        <taxon>Venturiaceae</taxon>
        <taxon>Venturia</taxon>
    </lineage>
</organism>
<dbReference type="InterPro" id="IPR052971">
    <property type="entry name" value="TRP_calcium_channel"/>
</dbReference>
<protein>
    <recommendedName>
        <fullName evidence="7">Ion transport domain-containing protein</fullName>
    </recommendedName>
</protein>
<name>A0A517L6Z1_9PEZI</name>
<feature type="transmembrane region" description="Helical" evidence="2">
    <location>
        <begin position="450"/>
        <end position="472"/>
    </location>
</feature>
<dbReference type="AlphaFoldDB" id="A0A517L6Z1"/>
<feature type="transmembrane region" description="Helical" evidence="2">
    <location>
        <begin position="386"/>
        <end position="407"/>
    </location>
</feature>
<feature type="transmembrane region" description="Helical" evidence="2">
    <location>
        <begin position="540"/>
        <end position="556"/>
    </location>
</feature>
<accession>A0A517L6Z1</accession>
<sequence length="660" mass="74919">METLLGDIEEGVEADHEGCLNRGPRSEPYPHANLPVYKTIHRIRRLVLASIDDPYTLEQLQGPRINVSLVRPLVDRLYGDGTDISIIYCLLVNRSQFIRDQSYQAHHQTVNLTRATLCELLATRIFRRFHEDNPNQQGLLLLANILVAGFEPFQGAPDEVLCESLGASKWGYTGSHGYGKMTALEVAIISESKTFLSSTASQKVVEAVYIGRVVYTPSSFIDLIPDRYKQKGISLYDPRKASILNQYRMVVPRTRNILEVLHFLMLMFLYTATMVRRDYSYFSRWEIAFIVYAAGWVLDEFASVLEHGWKVHTQNLWSFLDITFIVIYIMYFCIRMHGWSVGSIEEARQALDVLACAAPIIFPRIAFNVMPENLLFISLRALMSDFLVLTAIAVWCFGGFLLALRWLSRWSGPNETGNPTDSTTIGKWMLWIWFGLDGTGIQRSTDFHLILGPILMVAFAFLGNTLFLTILVSMLSNTFSKLVADATAEIQFRRAVLTFEGVKSDAIFAYRPPFNILALAILVPLRFCVTPRWFHKIHITAARVLNLPFLLFINLYERRYLWKQRTYQPGAPVKRNKSGFFNSLSVHGDIQAVFDAEPPESVLKELEDEDEIDEDILEMGVSRNRSISPGRAMSLSTGNGSTTRRRRWSSVASDAGEDGD</sequence>
<feature type="transmembrane region" description="Helical" evidence="2">
    <location>
        <begin position="316"/>
        <end position="334"/>
    </location>
</feature>